<dbReference type="HOGENOM" id="CLU_421022_0_0_1"/>
<gene>
    <name evidence="1" type="ORF">GQ26_0020100</name>
</gene>
<dbReference type="EMBL" id="JPOX01000002">
    <property type="protein sequence ID" value="KFX52543.1"/>
    <property type="molecule type" value="Genomic_DNA"/>
</dbReference>
<sequence>MLTLTGYIPNSIVRAGCAGAGRQCLSRPALALLTVRKFSSSHVNNQWQALTWATQQPDHVTPDDLTTSYTDLRTSSKQSPVVPILFVSPEFTAWTEPTGPLLPQWATPLFNQIHGGDAPDVVYTIAAVVDKISSNSGGNTTATEGLSLLLADSSCITASIATPTRLKSNTSEEPAFFLSAKNNNSHNSVQYHEIGLRLAQTVFRNGRDRTLLGMRWTRDDSNSYFLDSYHDLSSCSVAAPVREAHCAVNIPFHPVTQRRRVISSMGNIVRQVSKSTTDDGDLSAAIPASSELEKELPRYVSERGIPHQRVAVWALVEPPTASSTHTTQEDIQSSLSKGSKIHRVVSGGGGWGKKQGLLSLDPEATFAAGSRNSREASLDLVFTSSSETEPAFTNDLPDFLEGLCLEENIAQLTQVASPGDYIQFFVTPEDDLKFKVESTPGALRYSFGVDAPEDLKETSSTTLKGMAVIHDHFGAISESAISYSQKDSSQASKLFIFFRLSRWKPSGTFTTSPGTSPGRRMIFRRVKAKRKLIKDSAIKARSRGGKTRKTKLCDSYTKNSLLIDRGGSDLHDDEPSRIFKEGYRPLGFNDPAQFNGATLDEIRKHFRAFRESDTNGNQDVRFRWCLVIDEGALQSFIRHPRWVTVVDPNHRGGSSYNTQYYPGYLRLYLSDLWSLTRIGRALGLDDVCGTMKGTDDV</sequence>
<comment type="caution">
    <text evidence="1">The sequence shown here is derived from an EMBL/GenBank/DDBJ whole genome shotgun (WGS) entry which is preliminary data.</text>
</comment>
<protein>
    <submittedName>
        <fullName evidence="1">Uncharacterized protein</fullName>
    </submittedName>
</protein>
<dbReference type="eggNOG" id="ENOG502SB4N">
    <property type="taxonomic scope" value="Eukaryota"/>
</dbReference>
<reference evidence="1" key="1">
    <citation type="journal article" date="2014" name="PLoS Genet.">
        <title>Signature Gene Expression Reveals Novel Clues to the Molecular Mechanisms of Dimorphic Transition in Penicillium marneffei.</title>
        <authorList>
            <person name="Yang E."/>
            <person name="Wang G."/>
            <person name="Cai J."/>
            <person name="Woo P.C."/>
            <person name="Lau S.K."/>
            <person name="Yuen K.-Y."/>
            <person name="Chow W.-N."/>
            <person name="Lin X."/>
        </authorList>
    </citation>
    <scope>NUCLEOTIDE SEQUENCE [LARGE SCALE GENOMIC DNA]</scope>
    <source>
        <strain evidence="1">PM1</strain>
    </source>
</reference>
<organism evidence="1">
    <name type="scientific">Talaromyces marneffei PM1</name>
    <dbReference type="NCBI Taxonomy" id="1077442"/>
    <lineage>
        <taxon>Eukaryota</taxon>
        <taxon>Fungi</taxon>
        <taxon>Dikarya</taxon>
        <taxon>Ascomycota</taxon>
        <taxon>Pezizomycotina</taxon>
        <taxon>Eurotiomycetes</taxon>
        <taxon>Eurotiomycetidae</taxon>
        <taxon>Eurotiales</taxon>
        <taxon>Trichocomaceae</taxon>
        <taxon>Talaromyces</taxon>
        <taxon>Talaromyces sect. Talaromyces</taxon>
    </lineage>
</organism>
<evidence type="ECO:0000313" key="1">
    <source>
        <dbReference type="EMBL" id="KFX52543.1"/>
    </source>
</evidence>
<accession>A0A093Y513</accession>
<dbReference type="AlphaFoldDB" id="A0A093Y513"/>
<proteinExistence type="predicted"/>
<name>A0A093Y513_TALMA</name>